<protein>
    <submittedName>
        <fullName evidence="2">Serine/threonine protein kinase</fullName>
    </submittedName>
</protein>
<feature type="compositionally biased region" description="Basic and acidic residues" evidence="1">
    <location>
        <begin position="158"/>
        <end position="173"/>
    </location>
</feature>
<evidence type="ECO:0000313" key="3">
    <source>
        <dbReference type="Proteomes" id="UP001597260"/>
    </source>
</evidence>
<keyword evidence="2" id="KW-0808">Transferase</keyword>
<feature type="non-terminal residue" evidence="2">
    <location>
        <position position="173"/>
    </location>
</feature>
<feature type="region of interest" description="Disordered" evidence="1">
    <location>
        <begin position="121"/>
        <end position="173"/>
    </location>
</feature>
<evidence type="ECO:0000313" key="2">
    <source>
        <dbReference type="EMBL" id="MFD1325619.1"/>
    </source>
</evidence>
<gene>
    <name evidence="2" type="ORF">ACFQ4H_31515</name>
</gene>
<proteinExistence type="predicted"/>
<feature type="compositionally biased region" description="Low complexity" evidence="1">
    <location>
        <begin position="136"/>
        <end position="157"/>
    </location>
</feature>
<name>A0ABW3YQY2_9ACTN</name>
<dbReference type="Proteomes" id="UP001597260">
    <property type="component" value="Unassembled WGS sequence"/>
</dbReference>
<keyword evidence="2" id="KW-0418">Kinase</keyword>
<accession>A0ABW3YQY2</accession>
<feature type="region of interest" description="Disordered" evidence="1">
    <location>
        <begin position="1"/>
        <end position="24"/>
    </location>
</feature>
<sequence>MENQAYTEENGVPGDGASAETRPCGHCGRPVPQRAAAGRPFRYCRDNDGACQRASRNTRMRHRNAPGLAGQVARTWEAVDRLDQVVQTLTEALHAELSPAGVKRQLAEVRAEAAAQVAVAQTERDEARRDAEAAAERAVSAQQAATTAAAERTAARQAADDARQTAAQARERT</sequence>
<organism evidence="2 3">
    <name type="scientific">Micromonospora sonneratiae</name>
    <dbReference type="NCBI Taxonomy" id="1184706"/>
    <lineage>
        <taxon>Bacteria</taxon>
        <taxon>Bacillati</taxon>
        <taxon>Actinomycetota</taxon>
        <taxon>Actinomycetes</taxon>
        <taxon>Micromonosporales</taxon>
        <taxon>Micromonosporaceae</taxon>
        <taxon>Micromonospora</taxon>
    </lineage>
</organism>
<dbReference type="EMBL" id="JBHTMP010000086">
    <property type="protein sequence ID" value="MFD1325619.1"/>
    <property type="molecule type" value="Genomic_DNA"/>
</dbReference>
<dbReference type="GO" id="GO:0004674">
    <property type="term" value="F:protein serine/threonine kinase activity"/>
    <property type="evidence" value="ECO:0007669"/>
    <property type="project" value="UniProtKB-KW"/>
</dbReference>
<reference evidence="3" key="1">
    <citation type="journal article" date="2019" name="Int. J. Syst. Evol. Microbiol.">
        <title>The Global Catalogue of Microorganisms (GCM) 10K type strain sequencing project: providing services to taxonomists for standard genome sequencing and annotation.</title>
        <authorList>
            <consortium name="The Broad Institute Genomics Platform"/>
            <consortium name="The Broad Institute Genome Sequencing Center for Infectious Disease"/>
            <person name="Wu L."/>
            <person name="Ma J."/>
        </authorList>
    </citation>
    <scope>NUCLEOTIDE SEQUENCE [LARGE SCALE GENOMIC DNA]</scope>
    <source>
        <strain evidence="3">JCM 31037</strain>
    </source>
</reference>
<evidence type="ECO:0000256" key="1">
    <source>
        <dbReference type="SAM" id="MobiDB-lite"/>
    </source>
</evidence>
<keyword evidence="2" id="KW-0723">Serine/threonine-protein kinase</keyword>
<comment type="caution">
    <text evidence="2">The sequence shown here is derived from an EMBL/GenBank/DDBJ whole genome shotgun (WGS) entry which is preliminary data.</text>
</comment>
<feature type="compositionally biased region" description="Basic and acidic residues" evidence="1">
    <location>
        <begin position="122"/>
        <end position="135"/>
    </location>
</feature>
<keyword evidence="3" id="KW-1185">Reference proteome</keyword>